<name>A0A9X3F9A1_9BACT</name>
<evidence type="ECO:0000313" key="4">
    <source>
        <dbReference type="Proteomes" id="UP001145087"/>
    </source>
</evidence>
<feature type="binding site" evidence="1">
    <location>
        <position position="314"/>
    </location>
    <ligand>
        <name>Mg(2+)</name>
        <dbReference type="ChEBI" id="CHEBI:18420"/>
        <label>1</label>
    </ligand>
</feature>
<comment type="cofactor">
    <cofactor evidence="1">
        <name>Mg(2+)</name>
        <dbReference type="ChEBI" id="CHEBI:18420"/>
    </cofactor>
    <text evidence="1">Binds 2 magnesium ions per subunit.</text>
</comment>
<dbReference type="InterPro" id="IPR036705">
    <property type="entry name" value="Ribosyl_crysJ1_sf"/>
</dbReference>
<protein>
    <submittedName>
        <fullName evidence="3">ADP-ribosylglycohydrolase family protein</fullName>
    </submittedName>
</protein>
<gene>
    <name evidence="3" type="ORF">OU798_20565</name>
</gene>
<evidence type="ECO:0000313" key="3">
    <source>
        <dbReference type="EMBL" id="MCY1722755.1"/>
    </source>
</evidence>
<dbReference type="InterPro" id="IPR005502">
    <property type="entry name" value="Ribosyl_crysJ1"/>
</dbReference>
<dbReference type="AlphaFoldDB" id="A0A9X3F9A1"/>
<dbReference type="Proteomes" id="UP001145087">
    <property type="component" value="Unassembled WGS sequence"/>
</dbReference>
<dbReference type="Gene3D" id="1.10.4080.10">
    <property type="entry name" value="ADP-ribosylation/Crystallin J1"/>
    <property type="match status" value="1"/>
</dbReference>
<dbReference type="SUPFAM" id="SSF101478">
    <property type="entry name" value="ADP-ribosylglycohydrolase"/>
    <property type="match status" value="1"/>
</dbReference>
<comment type="caution">
    <text evidence="3">The sequence shown here is derived from an EMBL/GenBank/DDBJ whole genome shotgun (WGS) entry which is preliminary data.</text>
</comment>
<keyword evidence="1" id="KW-0460">Magnesium</keyword>
<feature type="chain" id="PRO_5040840173" evidence="2">
    <location>
        <begin position="22"/>
        <end position="521"/>
    </location>
</feature>
<dbReference type="RefSeq" id="WP_343335081.1">
    <property type="nucleotide sequence ID" value="NZ_JAPOHD010000063.1"/>
</dbReference>
<accession>A0A9X3F9A1</accession>
<keyword evidence="4" id="KW-1185">Reference proteome</keyword>
<dbReference type="PROSITE" id="PS51257">
    <property type="entry name" value="PROKAR_LIPOPROTEIN"/>
    <property type="match status" value="1"/>
</dbReference>
<feature type="binding site" evidence="1">
    <location>
        <position position="316"/>
    </location>
    <ligand>
        <name>Mg(2+)</name>
        <dbReference type="ChEBI" id="CHEBI:18420"/>
        <label>1</label>
    </ligand>
</feature>
<organism evidence="3 4">
    <name type="scientific">Draconibacterium aestuarii</name>
    <dbReference type="NCBI Taxonomy" id="2998507"/>
    <lineage>
        <taxon>Bacteria</taxon>
        <taxon>Pseudomonadati</taxon>
        <taxon>Bacteroidota</taxon>
        <taxon>Bacteroidia</taxon>
        <taxon>Marinilabiliales</taxon>
        <taxon>Prolixibacteraceae</taxon>
        <taxon>Draconibacterium</taxon>
    </lineage>
</organism>
<evidence type="ECO:0000256" key="2">
    <source>
        <dbReference type="SAM" id="SignalP"/>
    </source>
</evidence>
<dbReference type="EMBL" id="JAPOHD010000063">
    <property type="protein sequence ID" value="MCY1722755.1"/>
    <property type="molecule type" value="Genomic_DNA"/>
</dbReference>
<dbReference type="GO" id="GO:0046872">
    <property type="term" value="F:metal ion binding"/>
    <property type="evidence" value="ECO:0007669"/>
    <property type="project" value="UniProtKB-KW"/>
</dbReference>
<keyword evidence="2" id="KW-0732">Signal</keyword>
<dbReference type="Pfam" id="PF03747">
    <property type="entry name" value="ADP_ribosyl_GH"/>
    <property type="match status" value="1"/>
</dbReference>
<keyword evidence="1" id="KW-0479">Metal-binding</keyword>
<feature type="signal peptide" evidence="2">
    <location>
        <begin position="1"/>
        <end position="21"/>
    </location>
</feature>
<evidence type="ECO:0000256" key="1">
    <source>
        <dbReference type="PIRSR" id="PIRSR605502-1"/>
    </source>
</evidence>
<reference evidence="3" key="1">
    <citation type="submission" date="2022-11" db="EMBL/GenBank/DDBJ databases">
        <title>Marilongibacter aestuarii gen. nov., sp. nov., isolated from tidal flat sediment.</title>
        <authorList>
            <person name="Jiayan W."/>
        </authorList>
    </citation>
    <scope>NUCLEOTIDE SEQUENCE</scope>
    <source>
        <strain evidence="3">Z1-6</strain>
    </source>
</reference>
<proteinExistence type="predicted"/>
<sequence>MKNLVISLVFAILAACSPKQISETNPANSTEFKITLTKSELQDKIKGGWAGQVIGCSFGGPTEFKFNGSMINDYQSIPWNENSCLWYYRNAPGLYDDVYMDLTFVDVFEKEGLDAPATSHAYAFAHAEYSLWHANQAARYNILNGIMPPESGHWLNNPHSEDIDFQIEADFAGLMAPGMVNTASEICDKVGHIMNYGDGWYGGVYMAAMYSVAFVSNNVEQIVTEALNVIPVESDFYKCMADVISWYHQYPNDWKRTWFEVEKKWSADIGCPDGVFTDFNIDAKINAAYVLIGLLYGDGDYSKTLEISTRCGQDSDCNPASAGGILGTMLGYSNIPEYWKKPLSAVEDMDFKYTTMSLNDVYVIGNKHALKMLEANGADIDGATISVPAQEILPVPLEIGFKHHYPVVRKDIRQNLNFENQEVKIEFTGCGFALTGWAKSTIGDADIKLEISIDGADAEQFVMPTLFSKRRHELAWKYELPEGKHKINIKVLNPNPGVAIDVGDLIVYSSTKNEITWHRHD</sequence>